<evidence type="ECO:0000313" key="2">
    <source>
        <dbReference type="Proteomes" id="UP000516957"/>
    </source>
</evidence>
<sequence length="340" mass="37679">MDAARHLTPLEVGVQFHGTWDHYTDDDRAALLDRLVEMRATWVRLDVSWAMLQGSPGPIDPDAWGPRLVDRVVSMAHARGLRVLGTLWLTPAWAVPSAGERSAPRDARDYGEAFGWAAERWAGKVQAWEVWNEPNSADFLAGATPETYTDLLRAAYEATRARSGADGVQVVYGGTMHNDVEWIERTYRAGATGHFDVMATHPYQVPADTGPLDGDGTHPWQFAHLGAVHDLMQRYRVESPLWLTELGWSSHPNTGSEPAWAKGVTEADQAAHTVAALTETARRYPFVEKVFLYAARAEPGTDDHQGGYGIMSTTMQPKPVYHALRDWLSGRPSPTARVDR</sequence>
<name>A0A7Y9F3L0_9ACTN</name>
<dbReference type="EMBL" id="JACCBE010000001">
    <property type="protein sequence ID" value="NYD59007.1"/>
    <property type="molecule type" value="Genomic_DNA"/>
</dbReference>
<organism evidence="1 2">
    <name type="scientific">Nocardioides marinisabuli</name>
    <dbReference type="NCBI Taxonomy" id="419476"/>
    <lineage>
        <taxon>Bacteria</taxon>
        <taxon>Bacillati</taxon>
        <taxon>Actinomycetota</taxon>
        <taxon>Actinomycetes</taxon>
        <taxon>Propionibacteriales</taxon>
        <taxon>Nocardioidaceae</taxon>
        <taxon>Nocardioides</taxon>
    </lineage>
</organism>
<gene>
    <name evidence="1" type="ORF">BKA08_003245</name>
</gene>
<dbReference type="InterPro" id="IPR017853">
    <property type="entry name" value="GH"/>
</dbReference>
<evidence type="ECO:0008006" key="3">
    <source>
        <dbReference type="Google" id="ProtNLM"/>
    </source>
</evidence>
<evidence type="ECO:0000313" key="1">
    <source>
        <dbReference type="EMBL" id="NYD59007.1"/>
    </source>
</evidence>
<keyword evidence="2" id="KW-1185">Reference proteome</keyword>
<dbReference type="GO" id="GO:0004553">
    <property type="term" value="F:hydrolase activity, hydrolyzing O-glycosyl compounds"/>
    <property type="evidence" value="ECO:0007669"/>
    <property type="project" value="TreeGrafter"/>
</dbReference>
<proteinExistence type="predicted"/>
<dbReference type="SUPFAM" id="SSF51445">
    <property type="entry name" value="(Trans)glycosidases"/>
    <property type="match status" value="1"/>
</dbReference>
<dbReference type="PANTHER" id="PTHR12631:SF10">
    <property type="entry name" value="BETA-XYLOSIDASE-LIKE PROTEIN-RELATED"/>
    <property type="match status" value="1"/>
</dbReference>
<dbReference type="Proteomes" id="UP000516957">
    <property type="component" value="Unassembled WGS sequence"/>
</dbReference>
<comment type="caution">
    <text evidence="1">The sequence shown here is derived from an EMBL/GenBank/DDBJ whole genome shotgun (WGS) entry which is preliminary data.</text>
</comment>
<dbReference type="PANTHER" id="PTHR12631">
    <property type="entry name" value="ALPHA-L-IDURONIDASE"/>
    <property type="match status" value="1"/>
</dbReference>
<dbReference type="InterPro" id="IPR051923">
    <property type="entry name" value="Glycosyl_Hydrolase_39"/>
</dbReference>
<dbReference type="AlphaFoldDB" id="A0A7Y9F3L0"/>
<protein>
    <recommendedName>
        <fullName evidence="3">Cellulase (Glycosyl hydrolase family 5)</fullName>
    </recommendedName>
</protein>
<reference evidence="1 2" key="1">
    <citation type="submission" date="2020-07" db="EMBL/GenBank/DDBJ databases">
        <title>Sequencing the genomes of 1000 actinobacteria strains.</title>
        <authorList>
            <person name="Klenk H.-P."/>
        </authorList>
    </citation>
    <scope>NUCLEOTIDE SEQUENCE [LARGE SCALE GENOMIC DNA]</scope>
    <source>
        <strain evidence="1 2">DSM 18965</strain>
    </source>
</reference>
<dbReference type="Gene3D" id="3.20.20.80">
    <property type="entry name" value="Glycosidases"/>
    <property type="match status" value="1"/>
</dbReference>
<dbReference type="RefSeq" id="WP_179616527.1">
    <property type="nucleotide sequence ID" value="NZ_CP059163.1"/>
</dbReference>
<accession>A0A7Y9F3L0</accession>